<dbReference type="AlphaFoldDB" id="A0A0E9RWZ8"/>
<proteinExistence type="predicted"/>
<protein>
    <submittedName>
        <fullName evidence="1">Uncharacterized protein</fullName>
    </submittedName>
</protein>
<evidence type="ECO:0000313" key="1">
    <source>
        <dbReference type="EMBL" id="JAH33382.1"/>
    </source>
</evidence>
<name>A0A0E9RWZ8_ANGAN</name>
<accession>A0A0E9RWZ8</accession>
<organism evidence="1">
    <name type="scientific">Anguilla anguilla</name>
    <name type="common">European freshwater eel</name>
    <name type="synonym">Muraena anguilla</name>
    <dbReference type="NCBI Taxonomy" id="7936"/>
    <lineage>
        <taxon>Eukaryota</taxon>
        <taxon>Metazoa</taxon>
        <taxon>Chordata</taxon>
        <taxon>Craniata</taxon>
        <taxon>Vertebrata</taxon>
        <taxon>Euteleostomi</taxon>
        <taxon>Actinopterygii</taxon>
        <taxon>Neopterygii</taxon>
        <taxon>Teleostei</taxon>
        <taxon>Anguilliformes</taxon>
        <taxon>Anguillidae</taxon>
        <taxon>Anguilla</taxon>
    </lineage>
</organism>
<reference evidence="1" key="2">
    <citation type="journal article" date="2015" name="Fish Shellfish Immunol.">
        <title>Early steps in the European eel (Anguilla anguilla)-Vibrio vulnificus interaction in the gills: Role of the RtxA13 toxin.</title>
        <authorList>
            <person name="Callol A."/>
            <person name="Pajuelo D."/>
            <person name="Ebbesson L."/>
            <person name="Teles M."/>
            <person name="MacKenzie S."/>
            <person name="Amaro C."/>
        </authorList>
    </citation>
    <scope>NUCLEOTIDE SEQUENCE</scope>
</reference>
<dbReference type="EMBL" id="GBXM01075195">
    <property type="protein sequence ID" value="JAH33382.1"/>
    <property type="molecule type" value="Transcribed_RNA"/>
</dbReference>
<reference evidence="1" key="1">
    <citation type="submission" date="2014-11" db="EMBL/GenBank/DDBJ databases">
        <authorList>
            <person name="Amaro Gonzalez C."/>
        </authorList>
    </citation>
    <scope>NUCLEOTIDE SEQUENCE</scope>
</reference>
<sequence length="46" mass="5344">MIYQHVDRNKNGNSVPSRFPFVLSLTAELRSYYSALIVQHTEVCRC</sequence>